<dbReference type="Gene3D" id="3.40.190.10">
    <property type="entry name" value="Periplasmic binding protein-like II"/>
    <property type="match status" value="2"/>
</dbReference>
<accession>A0ABW8NFZ3</accession>
<dbReference type="SUPFAM" id="SSF53850">
    <property type="entry name" value="Periplasmic binding protein-like II"/>
    <property type="match status" value="1"/>
</dbReference>
<dbReference type="RefSeq" id="WP_416205240.1">
    <property type="nucleotide sequence ID" value="NZ_JBBKTX010000005.1"/>
</dbReference>
<dbReference type="CDD" id="cd01071">
    <property type="entry name" value="PBP2_PhnD_like"/>
    <property type="match status" value="1"/>
</dbReference>
<dbReference type="EMBL" id="JBBKTX010000005">
    <property type="protein sequence ID" value="MFK4751880.1"/>
    <property type="molecule type" value="Genomic_DNA"/>
</dbReference>
<comment type="caution">
    <text evidence="1">The sequence shown here is derived from an EMBL/GenBank/DDBJ whole genome shotgun (WGS) entry which is preliminary data.</text>
</comment>
<dbReference type="Proteomes" id="UP001620597">
    <property type="component" value="Unassembled WGS sequence"/>
</dbReference>
<gene>
    <name evidence="1" type="ORF">WG929_05595</name>
</gene>
<sequence>MEQLFRCWVLWLMSGFFATVAAETLTFGVVPQQSAVKLLREWAPLLDAVSQKSGIELHFATAPNIPTFEQRVRDGVYDIAYMNPYHLTVFADDPGYVPLVKAEHKVIKGIMVVRKDATLAQLDELDSQTLAFPAPGSFAATLLTQASLTLKGVRFTSQYVGSHDAVYQAVAAGLYPAGGGIIRTFNLLESPIKDQLRILWTSPGYTPHAIAAHPRLTGEQRQRLTDAFFQLRHQPGIETILAKLGMQGFVPADYADWDDVRALHIQPSGE</sequence>
<reference evidence="1 2" key="1">
    <citation type="submission" date="2024-03" db="EMBL/GenBank/DDBJ databases">
        <title>High-quality draft genome sequence of Oceanobacter sp. wDCs-4.</title>
        <authorList>
            <person name="Dong C."/>
        </authorList>
    </citation>
    <scope>NUCLEOTIDE SEQUENCE [LARGE SCALE GENOMIC DNA]</scope>
    <source>
        <strain evidence="2">wDCs-4</strain>
    </source>
</reference>
<keyword evidence="2" id="KW-1185">Reference proteome</keyword>
<organism evidence="1 2">
    <name type="scientific">Oceanobacter antarcticus</name>
    <dbReference type="NCBI Taxonomy" id="3133425"/>
    <lineage>
        <taxon>Bacteria</taxon>
        <taxon>Pseudomonadati</taxon>
        <taxon>Pseudomonadota</taxon>
        <taxon>Gammaproteobacteria</taxon>
        <taxon>Oceanospirillales</taxon>
        <taxon>Oceanospirillaceae</taxon>
        <taxon>Oceanobacter</taxon>
    </lineage>
</organism>
<proteinExistence type="predicted"/>
<dbReference type="PANTHER" id="PTHR35841">
    <property type="entry name" value="PHOSPHONATES-BINDING PERIPLASMIC PROTEIN"/>
    <property type="match status" value="1"/>
</dbReference>
<dbReference type="PANTHER" id="PTHR35841:SF1">
    <property type="entry name" value="PHOSPHONATES-BINDING PERIPLASMIC PROTEIN"/>
    <property type="match status" value="1"/>
</dbReference>
<evidence type="ECO:0000313" key="1">
    <source>
        <dbReference type="EMBL" id="MFK4751880.1"/>
    </source>
</evidence>
<protein>
    <submittedName>
        <fullName evidence="1">Phosphate/phosphite/phosphonate ABC transporter substrate-binding protein</fullName>
    </submittedName>
</protein>
<evidence type="ECO:0000313" key="2">
    <source>
        <dbReference type="Proteomes" id="UP001620597"/>
    </source>
</evidence>
<dbReference type="Pfam" id="PF12974">
    <property type="entry name" value="Phosphonate-bd"/>
    <property type="match status" value="1"/>
</dbReference>
<name>A0ABW8NFZ3_9GAMM</name>